<dbReference type="EMBL" id="SODD01000050">
    <property type="protein sequence ID" value="TDW13100.1"/>
    <property type="molecule type" value="Genomic_DNA"/>
</dbReference>
<dbReference type="AlphaFoldDB" id="A0A4R7Z8P3"/>
<keyword evidence="2" id="KW-1133">Transmembrane helix</keyword>
<proteinExistence type="predicted"/>
<dbReference type="InterPro" id="IPR050570">
    <property type="entry name" value="Cell_wall_metabolism_enzyme"/>
</dbReference>
<keyword evidence="2" id="KW-0812">Transmembrane</keyword>
<evidence type="ECO:0000313" key="5">
    <source>
        <dbReference type="Proteomes" id="UP000294743"/>
    </source>
</evidence>
<dbReference type="RefSeq" id="WP_134171092.1">
    <property type="nucleotide sequence ID" value="NZ_SODD01000050.1"/>
</dbReference>
<protein>
    <submittedName>
        <fullName evidence="4">Murein DD-endopeptidase MepM/ murein hydrolase activator NlpD</fullName>
    </submittedName>
</protein>
<keyword evidence="4" id="KW-0378">Hydrolase</keyword>
<feature type="domain" description="M23ase beta-sheet core" evidence="3">
    <location>
        <begin position="194"/>
        <end position="307"/>
    </location>
</feature>
<sequence length="477" mass="52816">MAWQAKVAEAAGKILLGKSIEKDGAMGPIIMIATAALIPVIFIVALFSGGNGTGQDIYEKAFNNIECSQDYYYYLEDIRFFDSYTYPDGVEATDEKKIEERMQQDYFQITTPPGNTSANTFPGQNNQARPLNVCILQSDETIVNTLIIKYGVDENLKQEILESVQQMRNGRNNFILPVANSPKVLGKYGQDKKLKGIELEAPEGTEVVAVHDGVIEDIVTSKDTYYGVNEKGDVVEKTKGLTIVIKHDTILGLNKFGEYDTRIVYSHIPNLQNVKWNVGDKISQGEVIGTNAKKTVYFELRKNEDTAFDPATIMFIESSLASKGDLGLPLENPFTITSEYGKREYAGMSFHHGIDLSKSEGSSIYSVSEGEVIEANNTCDPLKGETLCPSGGYVPWGGNYVLIKSTIDNQDYYIAYCHMSRSLLKIGDKVHKGQIVGYQGNSGNSYGSHLHLEVRKEPGKQENSTVNPREIINFGEQ</sequence>
<dbReference type="GO" id="GO:0004222">
    <property type="term" value="F:metalloendopeptidase activity"/>
    <property type="evidence" value="ECO:0007669"/>
    <property type="project" value="TreeGrafter"/>
</dbReference>
<dbReference type="Proteomes" id="UP000294743">
    <property type="component" value="Unassembled WGS sequence"/>
</dbReference>
<dbReference type="SUPFAM" id="SSF51261">
    <property type="entry name" value="Duplicated hybrid motif"/>
    <property type="match status" value="2"/>
</dbReference>
<dbReference type="Pfam" id="PF01551">
    <property type="entry name" value="Peptidase_M23"/>
    <property type="match status" value="2"/>
</dbReference>
<comment type="caution">
    <text evidence="4">The sequence shown here is derived from an EMBL/GenBank/DDBJ whole genome shotgun (WGS) entry which is preliminary data.</text>
</comment>
<dbReference type="OrthoDB" id="9809488at2"/>
<dbReference type="CDD" id="cd12797">
    <property type="entry name" value="M23_peptidase"/>
    <property type="match status" value="2"/>
</dbReference>
<evidence type="ECO:0000259" key="3">
    <source>
        <dbReference type="Pfam" id="PF01551"/>
    </source>
</evidence>
<evidence type="ECO:0000256" key="2">
    <source>
        <dbReference type="SAM" id="Phobius"/>
    </source>
</evidence>
<keyword evidence="2" id="KW-0472">Membrane</keyword>
<dbReference type="PANTHER" id="PTHR21666">
    <property type="entry name" value="PEPTIDASE-RELATED"/>
    <property type="match status" value="1"/>
</dbReference>
<evidence type="ECO:0000313" key="4">
    <source>
        <dbReference type="EMBL" id="TDW13100.1"/>
    </source>
</evidence>
<gene>
    <name evidence="4" type="ORF">EDD63_1506</name>
</gene>
<organism evidence="4 5">
    <name type="scientific">Breznakia blatticola</name>
    <dbReference type="NCBI Taxonomy" id="1754012"/>
    <lineage>
        <taxon>Bacteria</taxon>
        <taxon>Bacillati</taxon>
        <taxon>Bacillota</taxon>
        <taxon>Erysipelotrichia</taxon>
        <taxon>Erysipelotrichales</taxon>
        <taxon>Erysipelotrichaceae</taxon>
        <taxon>Breznakia</taxon>
    </lineage>
</organism>
<dbReference type="Gene3D" id="2.70.70.10">
    <property type="entry name" value="Glucose Permease (Domain IIA)"/>
    <property type="match status" value="2"/>
</dbReference>
<feature type="domain" description="M23ase beta-sheet core" evidence="3">
    <location>
        <begin position="350"/>
        <end position="462"/>
    </location>
</feature>
<evidence type="ECO:0000256" key="1">
    <source>
        <dbReference type="SAM" id="MobiDB-lite"/>
    </source>
</evidence>
<keyword evidence="5" id="KW-1185">Reference proteome</keyword>
<feature type="transmembrane region" description="Helical" evidence="2">
    <location>
        <begin position="25"/>
        <end position="47"/>
    </location>
</feature>
<dbReference type="PANTHER" id="PTHR21666:SF270">
    <property type="entry name" value="MUREIN HYDROLASE ACTIVATOR ENVC"/>
    <property type="match status" value="1"/>
</dbReference>
<dbReference type="InterPro" id="IPR011055">
    <property type="entry name" value="Dup_hybrid_motif"/>
</dbReference>
<feature type="region of interest" description="Disordered" evidence="1">
    <location>
        <begin position="456"/>
        <end position="477"/>
    </location>
</feature>
<accession>A0A4R7Z8P3</accession>
<reference evidence="4 5" key="1">
    <citation type="submission" date="2019-03" db="EMBL/GenBank/DDBJ databases">
        <title>Genomic Encyclopedia of Type Strains, Phase IV (KMG-IV): sequencing the most valuable type-strain genomes for metagenomic binning, comparative biology and taxonomic classification.</title>
        <authorList>
            <person name="Goeker M."/>
        </authorList>
    </citation>
    <scope>NUCLEOTIDE SEQUENCE [LARGE SCALE GENOMIC DNA]</scope>
    <source>
        <strain evidence="4 5">DSM 28867</strain>
    </source>
</reference>
<dbReference type="InterPro" id="IPR016047">
    <property type="entry name" value="M23ase_b-sheet_dom"/>
</dbReference>
<name>A0A4R7Z8P3_9FIRM</name>